<dbReference type="Proteomes" id="UP000546162">
    <property type="component" value="Unassembled WGS sequence"/>
</dbReference>
<evidence type="ECO:0000313" key="1">
    <source>
        <dbReference type="EMBL" id="MBB4743150.1"/>
    </source>
</evidence>
<organism evidence="1 2">
    <name type="scientific">Actinoplanes octamycinicus</name>
    <dbReference type="NCBI Taxonomy" id="135948"/>
    <lineage>
        <taxon>Bacteria</taxon>
        <taxon>Bacillati</taxon>
        <taxon>Actinomycetota</taxon>
        <taxon>Actinomycetes</taxon>
        <taxon>Micromonosporales</taxon>
        <taxon>Micromonosporaceae</taxon>
        <taxon>Actinoplanes</taxon>
    </lineage>
</organism>
<dbReference type="EMBL" id="JACHNB010000001">
    <property type="protein sequence ID" value="MBB4743150.1"/>
    <property type="molecule type" value="Genomic_DNA"/>
</dbReference>
<name>A0A7W7H371_9ACTN</name>
<evidence type="ECO:0000313" key="2">
    <source>
        <dbReference type="Proteomes" id="UP000546162"/>
    </source>
</evidence>
<dbReference type="RefSeq" id="WP_185043455.1">
    <property type="nucleotide sequence ID" value="NZ_BAABFG010000005.1"/>
</dbReference>
<keyword evidence="2" id="KW-1185">Reference proteome</keyword>
<sequence>MLDGEWAWRVGRPAGAGEYSFRLRGKVGVCTRTNAPAVFTVGQVIFELTGWHGPLIFARQLFTDGVWHNLVAAAAGDSLYLSGGGWQWILTRTTAAQPISQGTRWPRR</sequence>
<dbReference type="AlphaFoldDB" id="A0A7W7H371"/>
<proteinExistence type="predicted"/>
<gene>
    <name evidence="1" type="ORF">BJY16_006609</name>
</gene>
<accession>A0A7W7H371</accession>
<protein>
    <submittedName>
        <fullName evidence="1">Uncharacterized protein</fullName>
    </submittedName>
</protein>
<reference evidence="1 2" key="1">
    <citation type="submission" date="2020-08" db="EMBL/GenBank/DDBJ databases">
        <title>Sequencing the genomes of 1000 actinobacteria strains.</title>
        <authorList>
            <person name="Klenk H.-P."/>
        </authorList>
    </citation>
    <scope>NUCLEOTIDE SEQUENCE [LARGE SCALE GENOMIC DNA]</scope>
    <source>
        <strain evidence="1 2">DSM 45809</strain>
    </source>
</reference>
<comment type="caution">
    <text evidence="1">The sequence shown here is derived from an EMBL/GenBank/DDBJ whole genome shotgun (WGS) entry which is preliminary data.</text>
</comment>